<dbReference type="PANTHER" id="PTHR46211">
    <property type="entry name" value="GLYCEROPHOSPHORYL DIESTER PHOSPHODIESTERASE"/>
    <property type="match status" value="1"/>
</dbReference>
<dbReference type="PROSITE" id="PS50007">
    <property type="entry name" value="PIPLC_X_DOMAIN"/>
    <property type="match status" value="1"/>
</dbReference>
<dbReference type="Gene3D" id="3.20.20.190">
    <property type="entry name" value="Phosphatidylinositol (PI) phosphodiesterase"/>
    <property type="match status" value="1"/>
</dbReference>
<dbReference type="CDD" id="cd08567">
    <property type="entry name" value="GDPD_SpGDE_like"/>
    <property type="match status" value="1"/>
</dbReference>
<proteinExistence type="predicted"/>
<dbReference type="AlphaFoldDB" id="A0A9J7AR65"/>
<dbReference type="PROSITE" id="PS51704">
    <property type="entry name" value="GP_PDE"/>
    <property type="match status" value="1"/>
</dbReference>
<evidence type="ECO:0000256" key="1">
    <source>
        <dbReference type="SAM" id="SignalP"/>
    </source>
</evidence>
<accession>A0A9J7AR65</accession>
<dbReference type="Proteomes" id="UP001060336">
    <property type="component" value="Chromosome"/>
</dbReference>
<dbReference type="RefSeq" id="WP_257767971.1">
    <property type="nucleotide sequence ID" value="NZ_CP102480.1"/>
</dbReference>
<dbReference type="GO" id="GO:0008081">
    <property type="term" value="F:phosphoric diester hydrolase activity"/>
    <property type="evidence" value="ECO:0007669"/>
    <property type="project" value="InterPro"/>
</dbReference>
<dbReference type="PROSITE" id="PS51257">
    <property type="entry name" value="PROKAR_LIPOPROTEIN"/>
    <property type="match status" value="1"/>
</dbReference>
<keyword evidence="1" id="KW-0732">Signal</keyword>
<evidence type="ECO:0000313" key="4">
    <source>
        <dbReference type="Proteomes" id="UP001060336"/>
    </source>
</evidence>
<sequence length="316" mass="34463">MREMRRAAVLALAIFACTTSPHAEAVEIQGHRGARGLLPENTLPAFSRALELGVDVLELDTVVSADGVAFIHHDRALSPDLARSNGAWISEKVVLHGLTADEIANYDVGRIRPGSRYAKRFPDQNPVDGTRIPQLAELFRLVSDRGDFDVRFNIETKRSPLHPGDTPDPEGFARTVIDTAKDAGMAHRIALQSFDWSTLIAAKRIDPAVPTVCLTAEARWLDNLEAGRDGASPWLGGLDIDDHGGSVQKTVKAAGCAIWSPYYRNVTREAVAAAHAEGLEVVVWTVNKPEDMKRMADFGVDGIITDYPDRAAALRR</sequence>
<feature type="chain" id="PRO_5039887448" evidence="1">
    <location>
        <begin position="26"/>
        <end position="316"/>
    </location>
</feature>
<evidence type="ECO:0000259" key="2">
    <source>
        <dbReference type="PROSITE" id="PS51704"/>
    </source>
</evidence>
<gene>
    <name evidence="3" type="ORF">NUH88_18460</name>
</gene>
<dbReference type="KEGG" id="naci:NUH88_18460"/>
<feature type="signal peptide" evidence="1">
    <location>
        <begin position="1"/>
        <end position="25"/>
    </location>
</feature>
<keyword evidence="4" id="KW-1185">Reference proteome</keyword>
<dbReference type="GO" id="GO:0006629">
    <property type="term" value="P:lipid metabolic process"/>
    <property type="evidence" value="ECO:0007669"/>
    <property type="project" value="InterPro"/>
</dbReference>
<protein>
    <submittedName>
        <fullName evidence="3">Glycerophosphodiester phosphodiesterase</fullName>
    </submittedName>
</protein>
<dbReference type="InterPro" id="IPR017946">
    <property type="entry name" value="PLC-like_Pdiesterase_TIM-brl"/>
</dbReference>
<dbReference type="SUPFAM" id="SSF51695">
    <property type="entry name" value="PLC-like phosphodiesterases"/>
    <property type="match status" value="1"/>
</dbReference>
<organism evidence="3 4">
    <name type="scientific">Nisaea acidiphila</name>
    <dbReference type="NCBI Taxonomy" id="1862145"/>
    <lineage>
        <taxon>Bacteria</taxon>
        <taxon>Pseudomonadati</taxon>
        <taxon>Pseudomonadota</taxon>
        <taxon>Alphaproteobacteria</taxon>
        <taxon>Rhodospirillales</taxon>
        <taxon>Thalassobaculaceae</taxon>
        <taxon>Nisaea</taxon>
    </lineage>
</organism>
<dbReference type="EMBL" id="CP102480">
    <property type="protein sequence ID" value="UUX49370.1"/>
    <property type="molecule type" value="Genomic_DNA"/>
</dbReference>
<reference evidence="3" key="1">
    <citation type="submission" date="2022-08" db="EMBL/GenBank/DDBJ databases">
        <title>Nisaea acidiphila sp. nov., isolated from a marine algal debris and emended description of the genus Nisaea Urios et al. 2008.</title>
        <authorList>
            <person name="Kwon K."/>
        </authorList>
    </citation>
    <scope>NUCLEOTIDE SEQUENCE</scope>
    <source>
        <strain evidence="3">MEBiC11861</strain>
    </source>
</reference>
<feature type="domain" description="GP-PDE" evidence="2">
    <location>
        <begin position="26"/>
        <end position="315"/>
    </location>
</feature>
<evidence type="ECO:0000313" key="3">
    <source>
        <dbReference type="EMBL" id="UUX49370.1"/>
    </source>
</evidence>
<dbReference type="InterPro" id="IPR030395">
    <property type="entry name" value="GP_PDE_dom"/>
</dbReference>
<dbReference type="PANTHER" id="PTHR46211:SF14">
    <property type="entry name" value="GLYCEROPHOSPHODIESTER PHOSPHODIESTERASE"/>
    <property type="match status" value="1"/>
</dbReference>
<dbReference type="Pfam" id="PF03009">
    <property type="entry name" value="GDPD"/>
    <property type="match status" value="1"/>
</dbReference>
<name>A0A9J7AR65_9PROT</name>